<dbReference type="RefSeq" id="WP_041090105.1">
    <property type="nucleotide sequence ID" value="NZ_JXRP01000019.1"/>
</dbReference>
<evidence type="ECO:0000256" key="4">
    <source>
        <dbReference type="ARBA" id="ARBA00016891"/>
    </source>
</evidence>
<dbReference type="STRING" id="889306.KP78_31600"/>
<dbReference type="EC" id="1.3.1.12" evidence="3"/>
<evidence type="ECO:0000259" key="11">
    <source>
        <dbReference type="PROSITE" id="PS51176"/>
    </source>
</evidence>
<dbReference type="GO" id="GO:0070403">
    <property type="term" value="F:NAD+ binding"/>
    <property type="evidence" value="ECO:0007669"/>
    <property type="project" value="InterPro"/>
</dbReference>
<dbReference type="InterPro" id="IPR046825">
    <property type="entry name" value="PDH_C"/>
</dbReference>
<dbReference type="Pfam" id="PF01842">
    <property type="entry name" value="ACT"/>
    <property type="match status" value="1"/>
</dbReference>
<dbReference type="EMBL" id="JXRP01000019">
    <property type="protein sequence ID" value="KIL44196.1"/>
    <property type="molecule type" value="Genomic_DNA"/>
</dbReference>
<dbReference type="SUPFAM" id="SSF51735">
    <property type="entry name" value="NAD(P)-binding Rossmann-fold domains"/>
    <property type="match status" value="1"/>
</dbReference>
<keyword evidence="5" id="KW-0827">Tyrosine biosynthesis</keyword>
<dbReference type="PANTHER" id="PTHR21363">
    <property type="entry name" value="PREPHENATE DEHYDROGENASE"/>
    <property type="match status" value="1"/>
</dbReference>
<comment type="catalytic activity">
    <reaction evidence="10">
        <text>prephenate + NAD(+) = 3-(4-hydroxyphenyl)pyruvate + CO2 + NADH</text>
        <dbReference type="Rhea" id="RHEA:13869"/>
        <dbReference type="ChEBI" id="CHEBI:16526"/>
        <dbReference type="ChEBI" id="CHEBI:29934"/>
        <dbReference type="ChEBI" id="CHEBI:36242"/>
        <dbReference type="ChEBI" id="CHEBI:57540"/>
        <dbReference type="ChEBI" id="CHEBI:57945"/>
        <dbReference type="EC" id="1.3.1.12"/>
    </reaction>
</comment>
<dbReference type="Proteomes" id="UP000031938">
    <property type="component" value="Unassembled WGS sequence"/>
</dbReference>
<dbReference type="FunFam" id="3.40.50.720:FF:000208">
    <property type="entry name" value="Prephenate dehydrogenase"/>
    <property type="match status" value="1"/>
</dbReference>
<keyword evidence="14" id="KW-1185">Reference proteome</keyword>
<dbReference type="InterPro" id="IPR003099">
    <property type="entry name" value="Prephen_DH"/>
</dbReference>
<dbReference type="SUPFAM" id="SSF55021">
    <property type="entry name" value="ACT-like"/>
    <property type="match status" value="1"/>
</dbReference>
<dbReference type="Pfam" id="PF20463">
    <property type="entry name" value="PDH_C"/>
    <property type="match status" value="1"/>
</dbReference>
<dbReference type="CDD" id="cd04909">
    <property type="entry name" value="ACT_PDH-BS"/>
    <property type="match status" value="1"/>
</dbReference>
<dbReference type="OrthoDB" id="9802008at2"/>
<keyword evidence="8" id="KW-0520">NAD</keyword>
<name>A0A0C2VI61_9BACL</name>
<dbReference type="UniPathway" id="UPA00122">
    <property type="reaction ID" value="UER00961"/>
</dbReference>
<dbReference type="InterPro" id="IPR008927">
    <property type="entry name" value="6-PGluconate_DH-like_C_sf"/>
</dbReference>
<evidence type="ECO:0000256" key="9">
    <source>
        <dbReference type="ARBA" id="ARBA00023141"/>
    </source>
</evidence>
<dbReference type="AlphaFoldDB" id="A0A0C2VI61"/>
<dbReference type="FunFam" id="1.10.3660.10:FF:000003">
    <property type="entry name" value="Prephenate dehydrogenase"/>
    <property type="match status" value="1"/>
</dbReference>
<dbReference type="InterPro" id="IPR050812">
    <property type="entry name" value="Preph/Arog_dehydrog"/>
</dbReference>
<dbReference type="PATRIC" id="fig|889306.3.peg.3174"/>
<evidence type="ECO:0000259" key="12">
    <source>
        <dbReference type="PROSITE" id="PS51671"/>
    </source>
</evidence>
<gene>
    <name evidence="13" type="ORF">KP78_31600</name>
</gene>
<evidence type="ECO:0000256" key="1">
    <source>
        <dbReference type="ARBA" id="ARBA00005067"/>
    </source>
</evidence>
<evidence type="ECO:0000256" key="7">
    <source>
        <dbReference type="ARBA" id="ARBA00023002"/>
    </source>
</evidence>
<evidence type="ECO:0000256" key="6">
    <source>
        <dbReference type="ARBA" id="ARBA00022605"/>
    </source>
</evidence>
<dbReference type="InterPro" id="IPR045865">
    <property type="entry name" value="ACT-like_dom_sf"/>
</dbReference>
<dbReference type="GO" id="GO:0006571">
    <property type="term" value="P:tyrosine biosynthetic process"/>
    <property type="evidence" value="ECO:0007669"/>
    <property type="project" value="UniProtKB-UniPathway"/>
</dbReference>
<evidence type="ECO:0000313" key="14">
    <source>
        <dbReference type="Proteomes" id="UP000031938"/>
    </source>
</evidence>
<dbReference type="PROSITE" id="PS51671">
    <property type="entry name" value="ACT"/>
    <property type="match status" value="1"/>
</dbReference>
<dbReference type="GO" id="GO:0008977">
    <property type="term" value="F:prephenate dehydrogenase (NAD+) activity"/>
    <property type="evidence" value="ECO:0007669"/>
    <property type="project" value="UniProtKB-EC"/>
</dbReference>
<keyword evidence="7 13" id="KW-0560">Oxidoreductase</keyword>
<evidence type="ECO:0000256" key="10">
    <source>
        <dbReference type="ARBA" id="ARBA00049260"/>
    </source>
</evidence>
<keyword evidence="6" id="KW-0028">Amino-acid biosynthesis</keyword>
<dbReference type="InterPro" id="IPR002912">
    <property type="entry name" value="ACT_dom"/>
</dbReference>
<dbReference type="NCBIfam" id="NF005107">
    <property type="entry name" value="PRK06545.1-5"/>
    <property type="match status" value="1"/>
</dbReference>
<feature type="domain" description="ACT" evidence="12">
    <location>
        <begin position="297"/>
        <end position="367"/>
    </location>
</feature>
<dbReference type="PROSITE" id="PS51176">
    <property type="entry name" value="PDH_ADH"/>
    <property type="match status" value="1"/>
</dbReference>
<accession>A0A0C2VI61</accession>
<dbReference type="SUPFAM" id="SSF48179">
    <property type="entry name" value="6-phosphogluconate dehydrogenase C-terminal domain-like"/>
    <property type="match status" value="1"/>
</dbReference>
<evidence type="ECO:0000256" key="2">
    <source>
        <dbReference type="ARBA" id="ARBA00007964"/>
    </source>
</evidence>
<comment type="similarity">
    <text evidence="2">Belongs to the prephenate/arogenate dehydrogenase family.</text>
</comment>
<dbReference type="PANTHER" id="PTHR21363:SF0">
    <property type="entry name" value="PREPHENATE DEHYDROGENASE [NADP(+)]"/>
    <property type="match status" value="1"/>
</dbReference>
<sequence length="367" mass="40933">MKGTVVIVGLGLIGGSLGLAIRREHPDATIIGYDRNEKEMRLAKAMDVITKESISLKEDVKKADMILLCTPVTQTERLIAEMSTWVISPQAIISDVGSTKKRIMQEANAFSRKGLSFIGGHPMAGSHKSGVSAAKAILFENAFYLLTPEPSVDKEAVDTLKAWLSGTKAKFLIVEPSAHDEITGMVSHFPHIVASSLVHQVKKYHQQQPLVSSLAAGGFRDLSRIASSDPTMWRDITMHNLDVLRELLIQWQEEMSHVVELLDEQNSEAIYNYFEEAKQFRDNMPILHKGAIPSFYDLFVDVPDYPGVISEITGLLAREAISIVNIRIMETREDIYGVLSISFQTEEDRRRGEACITTKTPYEVFIV</sequence>
<keyword evidence="9" id="KW-0057">Aromatic amino acid biosynthesis</keyword>
<organism evidence="13 14">
    <name type="scientific">Jeotgalibacillus soli</name>
    <dbReference type="NCBI Taxonomy" id="889306"/>
    <lineage>
        <taxon>Bacteria</taxon>
        <taxon>Bacillati</taxon>
        <taxon>Bacillota</taxon>
        <taxon>Bacilli</taxon>
        <taxon>Bacillales</taxon>
        <taxon>Caryophanaceae</taxon>
        <taxon>Jeotgalibacillus</taxon>
    </lineage>
</organism>
<dbReference type="GO" id="GO:0004665">
    <property type="term" value="F:prephenate dehydrogenase (NADP+) activity"/>
    <property type="evidence" value="ECO:0007669"/>
    <property type="project" value="InterPro"/>
</dbReference>
<comment type="caution">
    <text evidence="13">The sequence shown here is derived from an EMBL/GenBank/DDBJ whole genome shotgun (WGS) entry which is preliminary data.</text>
</comment>
<proteinExistence type="inferred from homology"/>
<protein>
    <recommendedName>
        <fullName evidence="4">Prephenate dehydrogenase</fullName>
        <ecNumber evidence="3">1.3.1.12</ecNumber>
    </recommendedName>
</protein>
<dbReference type="InterPro" id="IPR046826">
    <property type="entry name" value="PDH_N"/>
</dbReference>
<evidence type="ECO:0000256" key="5">
    <source>
        <dbReference type="ARBA" id="ARBA00022498"/>
    </source>
</evidence>
<dbReference type="InterPro" id="IPR036291">
    <property type="entry name" value="NAD(P)-bd_dom_sf"/>
</dbReference>
<comment type="pathway">
    <text evidence="1">Amino-acid biosynthesis; L-tyrosine biosynthesis; (4-hydroxyphenyl)pyruvate from prephenate (NAD(+) route): step 1/1.</text>
</comment>
<dbReference type="Pfam" id="PF02153">
    <property type="entry name" value="PDH_N"/>
    <property type="match status" value="1"/>
</dbReference>
<dbReference type="Gene3D" id="3.40.50.720">
    <property type="entry name" value="NAD(P)-binding Rossmann-like Domain"/>
    <property type="match status" value="1"/>
</dbReference>
<dbReference type="Gene3D" id="1.10.3660.10">
    <property type="entry name" value="6-phosphogluconate dehydrogenase C-terminal like domain"/>
    <property type="match status" value="1"/>
</dbReference>
<feature type="domain" description="Prephenate/arogenate dehydrogenase" evidence="11">
    <location>
        <begin position="3"/>
        <end position="292"/>
    </location>
</feature>
<reference evidence="13 14" key="1">
    <citation type="submission" date="2015-01" db="EMBL/GenBank/DDBJ databases">
        <title>Genome sequencing of Jeotgalibacillus soli.</title>
        <authorList>
            <person name="Goh K.M."/>
            <person name="Chan K.-G."/>
            <person name="Yaakop A.S."/>
            <person name="Ee R."/>
            <person name="Gan H.M."/>
            <person name="Chan C.S."/>
        </authorList>
    </citation>
    <scope>NUCLEOTIDE SEQUENCE [LARGE SCALE GENOMIC DNA]</scope>
    <source>
        <strain evidence="13 14">P9</strain>
    </source>
</reference>
<evidence type="ECO:0000256" key="3">
    <source>
        <dbReference type="ARBA" id="ARBA00012068"/>
    </source>
</evidence>
<evidence type="ECO:0000313" key="13">
    <source>
        <dbReference type="EMBL" id="KIL44196.1"/>
    </source>
</evidence>
<evidence type="ECO:0000256" key="8">
    <source>
        <dbReference type="ARBA" id="ARBA00023027"/>
    </source>
</evidence>